<evidence type="ECO:0000256" key="3">
    <source>
        <dbReference type="PROSITE-ProRule" id="PRU00221"/>
    </source>
</evidence>
<dbReference type="Gene3D" id="3.40.50.300">
    <property type="entry name" value="P-loop containing nucleotide triphosphate hydrolases"/>
    <property type="match status" value="1"/>
</dbReference>
<dbReference type="PANTHER" id="PTHR14604">
    <property type="entry name" value="WD40 REPEAT PF20"/>
    <property type="match status" value="1"/>
</dbReference>
<dbReference type="PROSITE" id="PS50294">
    <property type="entry name" value="WD_REPEATS_REGION"/>
    <property type="match status" value="12"/>
</dbReference>
<dbReference type="InterPro" id="IPR020472">
    <property type="entry name" value="WD40_PAC1"/>
</dbReference>
<dbReference type="OrthoDB" id="538223at2759"/>
<feature type="repeat" description="WD" evidence="3">
    <location>
        <begin position="1203"/>
        <end position="1244"/>
    </location>
</feature>
<evidence type="ECO:0000259" key="6">
    <source>
        <dbReference type="Pfam" id="PF24883"/>
    </source>
</evidence>
<dbReference type="Pfam" id="PF00400">
    <property type="entry name" value="WD40"/>
    <property type="match status" value="8"/>
</dbReference>
<dbReference type="InterPro" id="IPR019775">
    <property type="entry name" value="WD40_repeat_CS"/>
</dbReference>
<dbReference type="VEuPathDB" id="FungiDB:SPSK_08318"/>
<feature type="signal peptide" evidence="4">
    <location>
        <begin position="1"/>
        <end position="23"/>
    </location>
</feature>
<dbReference type="InterPro" id="IPR050995">
    <property type="entry name" value="WD-F-box_domain-protein"/>
</dbReference>
<feature type="repeat" description="WD" evidence="3">
    <location>
        <begin position="783"/>
        <end position="824"/>
    </location>
</feature>
<dbReference type="InterPro" id="IPR031352">
    <property type="entry name" value="SesA"/>
</dbReference>
<evidence type="ECO:0000256" key="2">
    <source>
        <dbReference type="ARBA" id="ARBA00022737"/>
    </source>
</evidence>
<dbReference type="PROSITE" id="PS50082">
    <property type="entry name" value="WD_REPEATS_2"/>
    <property type="match status" value="12"/>
</dbReference>
<dbReference type="GO" id="GO:0035097">
    <property type="term" value="C:histone methyltransferase complex"/>
    <property type="evidence" value="ECO:0007669"/>
    <property type="project" value="UniProtKB-ARBA"/>
</dbReference>
<dbReference type="Gene3D" id="2.130.10.10">
    <property type="entry name" value="YVTN repeat-like/Quinoprotein amine dehydrogenase"/>
    <property type="match status" value="6"/>
</dbReference>
<feature type="repeat" description="WD" evidence="3">
    <location>
        <begin position="825"/>
        <end position="866"/>
    </location>
</feature>
<evidence type="ECO:0000313" key="8">
    <source>
        <dbReference type="Proteomes" id="UP000033710"/>
    </source>
</evidence>
<keyword evidence="4" id="KW-0732">Signal</keyword>
<dbReference type="InterPro" id="IPR036322">
    <property type="entry name" value="WD40_repeat_dom_sf"/>
</dbReference>
<accession>A0A0F2M629</accession>
<comment type="caution">
    <text evidence="7">The sequence shown here is derived from an EMBL/GenBank/DDBJ whole genome shotgun (WGS) entry which is preliminary data.</text>
</comment>
<organism evidence="7 8">
    <name type="scientific">Sporothrix schenckii 1099-18</name>
    <dbReference type="NCBI Taxonomy" id="1397361"/>
    <lineage>
        <taxon>Eukaryota</taxon>
        <taxon>Fungi</taxon>
        <taxon>Dikarya</taxon>
        <taxon>Ascomycota</taxon>
        <taxon>Pezizomycotina</taxon>
        <taxon>Sordariomycetes</taxon>
        <taxon>Sordariomycetidae</taxon>
        <taxon>Ophiostomatales</taxon>
        <taxon>Ophiostomataceae</taxon>
        <taxon>Sporothrix</taxon>
    </lineage>
</organism>
<dbReference type="SUPFAM" id="SSF52540">
    <property type="entry name" value="P-loop containing nucleoside triphosphate hydrolases"/>
    <property type="match status" value="1"/>
</dbReference>
<feature type="repeat" description="WD" evidence="3">
    <location>
        <begin position="1161"/>
        <end position="1202"/>
    </location>
</feature>
<dbReference type="EMBL" id="AXCR01000007">
    <property type="protein sequence ID" value="KJR85153.1"/>
    <property type="molecule type" value="Genomic_DNA"/>
</dbReference>
<feature type="chain" id="PRO_5002454755" evidence="4">
    <location>
        <begin position="24"/>
        <end position="1357"/>
    </location>
</feature>
<feature type="repeat" description="WD" evidence="3">
    <location>
        <begin position="909"/>
        <end position="950"/>
    </location>
</feature>
<dbReference type="InterPro" id="IPR056884">
    <property type="entry name" value="NPHP3-like_N"/>
</dbReference>
<dbReference type="Pfam" id="PF24883">
    <property type="entry name" value="NPHP3_N"/>
    <property type="match status" value="1"/>
</dbReference>
<dbReference type="GeneID" id="27670197"/>
<dbReference type="SUPFAM" id="SSF50978">
    <property type="entry name" value="WD40 repeat-like"/>
    <property type="match status" value="2"/>
</dbReference>
<feature type="repeat" description="WD" evidence="3">
    <location>
        <begin position="951"/>
        <end position="992"/>
    </location>
</feature>
<gene>
    <name evidence="7" type="ORF">SPSK_08318</name>
</gene>
<dbReference type="InterPro" id="IPR015943">
    <property type="entry name" value="WD40/YVTN_repeat-like_dom_sf"/>
</dbReference>
<sequence>MTGFVEAATVLGLISAITGICEAAYTVYDAYGDAKGLPNKFRTAADQIPLVCHTLVLAEHNIRQGNVGEQALETAMPVLKQCKDSAASLKELFDKTLPTNNASRTEWYKSALAIKVKSNDVKTLVEKVVNNLDLLAKHQIFQDGDTLKGLAEAIKELKNASDEQGQAQFTHSGAGSINTNTGSGTQSNYYNSESAAMYNAQTQHFVFSPIHPRDKDCLKDLRLLDPRDDKTRIQDTKGGLLRDAYRWILENNSFRQWRSGPQGRVLWIRGDPGKGKTMLLCGIIDELEPSTCLSYFFCQATNDQLNHATAVLRGLIYMLILQRPALISHVRKKYDDAGKRLFEEINAWQALCKILTDMLADEQAVNAILLVDALDECTLGLPELLQLICKPSSAKWVVSSRNWPDIERKFTGVEQNAQLHLELNQRAISDAVAVYIRHRVEQLAREKKYDNKTEDAISQHLTANADGTFLWVALVCQVLADLKVQRRKALKIVKSFPRGLSSLYSRMIAVINNSDDVDDRNIYKDILAIASTVYRPIALTELHVLCASLEGCSIEDIHEIVQLCGSFLTVREGVLYFIHQSAKDYLINEAAHYIFPSGIPDRHATIASRSLTALSRSLKRDIYGLNNPGCFINEVVRPDCDPLAPIRYACLFWVDHLEKTDGTDVDLQDGGQVHRFLQKKFLYWLEALSLLESISDGVIAIRKLGHLVLKKGQVLSGLLYDIRRFILSYRYIIDIAPLQTYASALLFSPEQSKVRDLFRVENLIGAHIVPTLSVDWSACLQTLEGHNDKVTSVVFSPDGTQLASSSNDKTIRLWDTASGECIQTLEGHSHSVTSVIFSPDGIQLASSSSDKTIRLWGTTSGDCIQTLEGHNGSILSVIFSPDGTQLASGSYDTTVRLWGTTSGDCIQTLEGHNGWVTSVVFSPDGTQFASGSYDNTARLWDTASGECTQILKGHSDSVLLVIFSPNGTQLASGSHDTTVKLWDTTSGECTQTLKGHYNTVQSIIFSPDGIQLASGSNDTTVRLWDTTSGECTQTFEGHSGWVTLVVFSPDGTQFISGSYDNTVKLWDITSGEYTQPLKGHNGEVTSVIFSPNGTQLASGSYDATARLWDTASGECTYTLKGHNDVVRSVVFSPDGTQLASGSHDKTIRLWDTASGECTQTLEGHSHSVKSVIFSPDGTQLASGSNDKTIRLWDTASGECIQTLEGHYDSVKSVIFSPDGTQLASGSHDETIRLWDTASGECTQMLEGHSHSVTSVIFSPDGTQLASGSHDETIRLWDAASGECTRIVVDCRRPVASTIFSPPGRQYGVSVDGAWVIKNNQKVLWLPSDWRPIISSISGQRIGIGCSSGRVFLLLFKV</sequence>
<feature type="repeat" description="WD" evidence="3">
    <location>
        <begin position="1035"/>
        <end position="1076"/>
    </location>
</feature>
<feature type="domain" description="NACHT-NTPase and P-loop NTPases N-terminal" evidence="5">
    <location>
        <begin position="14"/>
        <end position="135"/>
    </location>
</feature>
<dbReference type="FunFam" id="2.130.10.10:FF:000228">
    <property type="entry name" value="COMPASS-like H3K4 histone methylase component WDR5A"/>
    <property type="match status" value="2"/>
</dbReference>
<name>A0A0F2M629_SPOSC</name>
<feature type="repeat" description="WD" evidence="3">
    <location>
        <begin position="1077"/>
        <end position="1118"/>
    </location>
</feature>
<evidence type="ECO:0000259" key="5">
    <source>
        <dbReference type="Pfam" id="PF17107"/>
    </source>
</evidence>
<dbReference type="Pfam" id="PF17107">
    <property type="entry name" value="SesA"/>
    <property type="match status" value="1"/>
</dbReference>
<protein>
    <submittedName>
        <fullName evidence="7">Wd-repeat protein</fullName>
    </submittedName>
</protein>
<evidence type="ECO:0000313" key="7">
    <source>
        <dbReference type="EMBL" id="KJR85153.1"/>
    </source>
</evidence>
<evidence type="ECO:0000256" key="1">
    <source>
        <dbReference type="ARBA" id="ARBA00022574"/>
    </source>
</evidence>
<dbReference type="PRINTS" id="PR00320">
    <property type="entry name" value="GPROTEINBRPT"/>
</dbReference>
<feature type="repeat" description="WD" evidence="3">
    <location>
        <begin position="993"/>
        <end position="1034"/>
    </location>
</feature>
<evidence type="ECO:0000256" key="4">
    <source>
        <dbReference type="SAM" id="SignalP"/>
    </source>
</evidence>
<feature type="domain" description="Nephrocystin 3-like N-terminal" evidence="6">
    <location>
        <begin position="245"/>
        <end position="401"/>
    </location>
</feature>
<reference evidence="7 8" key="1">
    <citation type="journal article" date="2014" name="BMC Genomics">
        <title>Comparative genomics of the major fungal agents of human and animal Sporotrichosis: Sporothrix schenckii and Sporothrix brasiliensis.</title>
        <authorList>
            <person name="Teixeira M.M."/>
            <person name="de Almeida L.G."/>
            <person name="Kubitschek-Barreira P."/>
            <person name="Alves F.L."/>
            <person name="Kioshima E.S."/>
            <person name="Abadio A.K."/>
            <person name="Fernandes L."/>
            <person name="Derengowski L.S."/>
            <person name="Ferreira K.S."/>
            <person name="Souza R.C."/>
            <person name="Ruiz J.C."/>
            <person name="de Andrade N.C."/>
            <person name="Paes H.C."/>
            <person name="Nicola A.M."/>
            <person name="Albuquerque P."/>
            <person name="Gerber A.L."/>
            <person name="Martins V.P."/>
            <person name="Peconick L.D."/>
            <person name="Neto A.V."/>
            <person name="Chaucanez C.B."/>
            <person name="Silva P.A."/>
            <person name="Cunha O.L."/>
            <person name="de Oliveira F.F."/>
            <person name="dos Santos T.C."/>
            <person name="Barros A.L."/>
            <person name="Soares M.A."/>
            <person name="de Oliveira L.M."/>
            <person name="Marini M.M."/>
            <person name="Villalobos-Duno H."/>
            <person name="Cunha M.M."/>
            <person name="de Hoog S."/>
            <person name="da Silveira J.F."/>
            <person name="Henrissat B."/>
            <person name="Nino-Vega G.A."/>
            <person name="Cisalpino P.S."/>
            <person name="Mora-Montes H.M."/>
            <person name="Almeida S.R."/>
            <person name="Stajich J.E."/>
            <person name="Lopes-Bezerra L.M."/>
            <person name="Vasconcelos A.T."/>
            <person name="Felipe M.S."/>
        </authorList>
    </citation>
    <scope>NUCLEOTIDE SEQUENCE [LARGE SCALE GENOMIC DNA]</scope>
    <source>
        <strain evidence="7 8">1099-18</strain>
    </source>
</reference>
<keyword evidence="2" id="KW-0677">Repeat</keyword>
<keyword evidence="1 3" id="KW-0853">WD repeat</keyword>
<feature type="repeat" description="WD" evidence="3">
    <location>
        <begin position="1245"/>
        <end position="1286"/>
    </location>
</feature>
<dbReference type="InterPro" id="IPR001680">
    <property type="entry name" value="WD40_rpt"/>
</dbReference>
<dbReference type="CDD" id="cd00200">
    <property type="entry name" value="WD40"/>
    <property type="match status" value="2"/>
</dbReference>
<dbReference type="InterPro" id="IPR027417">
    <property type="entry name" value="P-loop_NTPase"/>
</dbReference>
<dbReference type="PROSITE" id="PS00678">
    <property type="entry name" value="WD_REPEATS_1"/>
    <property type="match status" value="8"/>
</dbReference>
<dbReference type="Pfam" id="PF25173">
    <property type="entry name" value="Beta-prop_WDR3_1st"/>
    <property type="match status" value="1"/>
</dbReference>
<dbReference type="KEGG" id="ssck:SPSK_08318"/>
<reference evidence="7 8" key="2">
    <citation type="journal article" date="2015" name="Eukaryot. Cell">
        <title>Asexual propagation of a virulent clone complex in a human and feline outbreak of sporotrichosis.</title>
        <authorList>
            <person name="Teixeira Mde M."/>
            <person name="Rodrigues A.M."/>
            <person name="Tsui C.K."/>
            <person name="de Almeida L.G."/>
            <person name="Van Diepeningen A.D."/>
            <person name="van den Ende B.G."/>
            <person name="Fernandes G.F."/>
            <person name="Kano R."/>
            <person name="Hamelin R.C."/>
            <person name="Lopes-Bezerra L.M."/>
            <person name="Vasconcelos A.T."/>
            <person name="de Hoog S."/>
            <person name="de Camargo Z.P."/>
            <person name="Felipe M.S."/>
        </authorList>
    </citation>
    <scope>NUCLEOTIDE SEQUENCE [LARGE SCALE GENOMIC DNA]</scope>
    <source>
        <strain evidence="7 8">1099-18</strain>
    </source>
</reference>
<dbReference type="PANTHER" id="PTHR14604:SF4">
    <property type="entry name" value="F-BOX DOMAIN-CONTAINING PROTEIN"/>
    <property type="match status" value="1"/>
</dbReference>
<dbReference type="Proteomes" id="UP000033710">
    <property type="component" value="Unassembled WGS sequence"/>
</dbReference>
<dbReference type="SMART" id="SM00320">
    <property type="entry name" value="WD40"/>
    <property type="match status" value="12"/>
</dbReference>
<feature type="repeat" description="WD" evidence="3">
    <location>
        <begin position="867"/>
        <end position="908"/>
    </location>
</feature>
<feature type="repeat" description="WD" evidence="3">
    <location>
        <begin position="1119"/>
        <end position="1160"/>
    </location>
</feature>
<dbReference type="RefSeq" id="XP_016587829.1">
    <property type="nucleotide sequence ID" value="XM_016734920.1"/>
</dbReference>
<proteinExistence type="predicted"/>